<sequence length="50" mass="5615">MQLVDAAAVMVVCSKDLAQYIRDHDFYLLLENGLLLSGVTNEPNYSKAER</sequence>
<protein>
    <submittedName>
        <fullName evidence="1">Uncharacterized protein</fullName>
    </submittedName>
</protein>
<dbReference type="EMBL" id="JH000275">
    <property type="protein sequence ID" value="EGV98142.1"/>
    <property type="molecule type" value="Genomic_DNA"/>
</dbReference>
<dbReference type="Proteomes" id="UP000001075">
    <property type="component" value="Unassembled WGS sequence"/>
</dbReference>
<organism evidence="1 2">
    <name type="scientific">Cricetulus griseus</name>
    <name type="common">Chinese hamster</name>
    <name type="synonym">Cricetulus barabensis griseus</name>
    <dbReference type="NCBI Taxonomy" id="10029"/>
    <lineage>
        <taxon>Eukaryota</taxon>
        <taxon>Metazoa</taxon>
        <taxon>Chordata</taxon>
        <taxon>Craniata</taxon>
        <taxon>Vertebrata</taxon>
        <taxon>Euteleostomi</taxon>
        <taxon>Mammalia</taxon>
        <taxon>Eutheria</taxon>
        <taxon>Euarchontoglires</taxon>
        <taxon>Glires</taxon>
        <taxon>Rodentia</taxon>
        <taxon>Myomorpha</taxon>
        <taxon>Muroidea</taxon>
        <taxon>Cricetidae</taxon>
        <taxon>Cricetinae</taxon>
        <taxon>Cricetulus</taxon>
    </lineage>
</organism>
<gene>
    <name evidence="1" type="ORF">I79_008063</name>
</gene>
<accession>G3HC21</accession>
<dbReference type="InParanoid" id="G3HC21"/>
<dbReference type="AlphaFoldDB" id="G3HC21"/>
<evidence type="ECO:0000313" key="1">
    <source>
        <dbReference type="EMBL" id="EGV98142.1"/>
    </source>
</evidence>
<reference evidence="2" key="1">
    <citation type="journal article" date="2011" name="Nat. Biotechnol.">
        <title>The genomic sequence of the Chinese hamster ovary (CHO)-K1 cell line.</title>
        <authorList>
            <person name="Xu X."/>
            <person name="Nagarajan H."/>
            <person name="Lewis N.E."/>
            <person name="Pan S."/>
            <person name="Cai Z."/>
            <person name="Liu X."/>
            <person name="Chen W."/>
            <person name="Xie M."/>
            <person name="Wang W."/>
            <person name="Hammond S."/>
            <person name="Andersen M.R."/>
            <person name="Neff N."/>
            <person name="Passarelli B."/>
            <person name="Koh W."/>
            <person name="Fan H.C."/>
            <person name="Wang J."/>
            <person name="Gui Y."/>
            <person name="Lee K.H."/>
            <person name="Betenbaugh M.J."/>
            <person name="Quake S.R."/>
            <person name="Famili I."/>
            <person name="Palsson B.O."/>
            <person name="Wang J."/>
        </authorList>
    </citation>
    <scope>NUCLEOTIDE SEQUENCE [LARGE SCALE GENOMIC DNA]</scope>
    <source>
        <strain evidence="2">CHO K1 cell line</strain>
    </source>
</reference>
<evidence type="ECO:0000313" key="2">
    <source>
        <dbReference type="Proteomes" id="UP000001075"/>
    </source>
</evidence>
<name>G3HC21_CRIGR</name>
<proteinExistence type="predicted"/>